<evidence type="ECO:0000313" key="2">
    <source>
        <dbReference type="Proteomes" id="UP000238081"/>
    </source>
</evidence>
<gene>
    <name evidence="1" type="ORF">AWN73_15840</name>
</gene>
<protein>
    <submittedName>
        <fullName evidence="1">MazG-like family protein</fullName>
    </submittedName>
</protein>
<dbReference type="GO" id="GO:0047429">
    <property type="term" value="F:nucleoside triphosphate diphosphatase activity"/>
    <property type="evidence" value="ECO:0007669"/>
    <property type="project" value="InterPro"/>
</dbReference>
<dbReference type="EMBL" id="LRDH01000117">
    <property type="protein sequence ID" value="PPV13771.1"/>
    <property type="molecule type" value="Genomic_DNA"/>
</dbReference>
<accession>A0A2S7F8X4</accession>
<dbReference type="GO" id="GO:0009143">
    <property type="term" value="P:nucleoside triphosphate catabolic process"/>
    <property type="evidence" value="ECO:0007669"/>
    <property type="project" value="InterPro"/>
</dbReference>
<proteinExistence type="predicted"/>
<dbReference type="AlphaFoldDB" id="A0A2S7F8X4"/>
<sequence>MKKNYNKNTRVKRERGYVYEKDNFNIMKNIKIIEDLKAQLLCIIGEFFRLLTKGNNVAKDAILECVSGAIIILYVLGEKLGYPFEDIDKTMKTKLDLGIRAEDQVEKEGKSLSRLKRYISGNRTD</sequence>
<name>A0A2S7F8X4_CLOBU</name>
<evidence type="ECO:0000313" key="1">
    <source>
        <dbReference type="EMBL" id="PPV13771.1"/>
    </source>
</evidence>
<dbReference type="Pfam" id="PF12643">
    <property type="entry name" value="MazG-like"/>
    <property type="match status" value="1"/>
</dbReference>
<comment type="caution">
    <text evidence="1">The sequence shown here is derived from an EMBL/GenBank/DDBJ whole genome shotgun (WGS) entry which is preliminary data.</text>
</comment>
<dbReference type="InterPro" id="IPR025984">
    <property type="entry name" value="DCTPP"/>
</dbReference>
<reference evidence="1 2" key="1">
    <citation type="submission" date="2016-01" db="EMBL/GenBank/DDBJ databases">
        <title>Characterization of the Clostridium difficile lineages that are prevalent in Hong Kong and China.</title>
        <authorList>
            <person name="Kwok J.S.-L."/>
            <person name="Lam W.-Y."/>
            <person name="Ip M."/>
            <person name="Chan T.-F."/>
            <person name="Hawkey P.M."/>
            <person name="Tsui S.K.-W."/>
        </authorList>
    </citation>
    <scope>NUCLEOTIDE SEQUENCE [LARGE SCALE GENOMIC DNA]</scope>
    <source>
        <strain evidence="1 2">300064</strain>
    </source>
</reference>
<organism evidence="1 2">
    <name type="scientific">Clostridium butyricum</name>
    <dbReference type="NCBI Taxonomy" id="1492"/>
    <lineage>
        <taxon>Bacteria</taxon>
        <taxon>Bacillati</taxon>
        <taxon>Bacillota</taxon>
        <taxon>Clostridia</taxon>
        <taxon>Eubacteriales</taxon>
        <taxon>Clostridiaceae</taxon>
        <taxon>Clostridium</taxon>
    </lineage>
</organism>
<dbReference type="Proteomes" id="UP000238081">
    <property type="component" value="Unassembled WGS sequence"/>
</dbReference>